<dbReference type="SUPFAM" id="SSF160935">
    <property type="entry name" value="VPA0735-like"/>
    <property type="match status" value="1"/>
</dbReference>
<proteinExistence type="predicted"/>
<feature type="domain" description="DUF1254" evidence="3">
    <location>
        <begin position="46"/>
        <end position="175"/>
    </location>
</feature>
<dbReference type="EMBL" id="FODY01000014">
    <property type="protein sequence ID" value="SEP23167.1"/>
    <property type="molecule type" value="Genomic_DNA"/>
</dbReference>
<dbReference type="PANTHER" id="PTHR36509:SF2">
    <property type="entry name" value="BLL3101 PROTEIN"/>
    <property type="match status" value="1"/>
</dbReference>
<sequence length="441" mass="50370">MWESEFDPGKYHTLYNLALAAYIYGYSLVITETTKKIMLTSGHQLNEFFNERFFPTPEYSTIVRPNVDTLYSMAWLNLSEEPIVLSLPNTHNKYYLMELLDSWTNVFSSLGARTTGTRASLFVIAGPDWNQPLPNGMIRIDAPTRDVWIIGRTQTNGKNDYHTVHEIQDNYLLVPLSCWPPAKTHHKNTHQKKIRVNPVDKVASMDAASFFTLMMQQMYVNPPWVEDPLMDTTLRQLELIPSKSFNYQSLSSASKQALSAASQYGPQFIKAAAEGNYANYNDNGWFFLTSGIGFYGANYLLRAIIAMTGIGANLPKDSIYASAFIDKEGFPLVGFNDYMIHFNQEQFPPVNAFWSITVYNSRGYLTENSIDRYTLSPHLNNLLYNIDGSLDIFIGNSPPENDYYSNWLPTPIDEFNLIMRMYWPKHALLAGTWKPPPVIRI</sequence>
<dbReference type="Gene3D" id="2.60.120.600">
    <property type="entry name" value="Domain of unknown function DUF1214, C-terminal domain"/>
    <property type="match status" value="1"/>
</dbReference>
<feature type="domain" description="DUF1214" evidence="2">
    <location>
        <begin position="318"/>
        <end position="425"/>
    </location>
</feature>
<dbReference type="InterPro" id="IPR037049">
    <property type="entry name" value="DUF1214_C_sf"/>
</dbReference>
<keyword evidence="5" id="KW-1185">Reference proteome</keyword>
<feature type="transmembrane region" description="Helical" evidence="1">
    <location>
        <begin position="12"/>
        <end position="31"/>
    </location>
</feature>
<dbReference type="Gene3D" id="2.60.40.1610">
    <property type="entry name" value="Domain of unknown function DUF1254"/>
    <property type="match status" value="1"/>
</dbReference>
<dbReference type="InterPro" id="IPR037050">
    <property type="entry name" value="DUF1254_sf"/>
</dbReference>
<keyword evidence="1" id="KW-0472">Membrane</keyword>
<dbReference type="RefSeq" id="WP_177173581.1">
    <property type="nucleotide sequence ID" value="NZ_FODY01000014.1"/>
</dbReference>
<organism evidence="4 5">
    <name type="scientific">Propionispora vibrioides</name>
    <dbReference type="NCBI Taxonomy" id="112903"/>
    <lineage>
        <taxon>Bacteria</taxon>
        <taxon>Bacillati</taxon>
        <taxon>Bacillota</taxon>
        <taxon>Negativicutes</taxon>
        <taxon>Selenomonadales</taxon>
        <taxon>Sporomusaceae</taxon>
        <taxon>Propionispora</taxon>
    </lineage>
</organism>
<evidence type="ECO:0000313" key="4">
    <source>
        <dbReference type="EMBL" id="SEP23167.1"/>
    </source>
</evidence>
<dbReference type="Pfam" id="PF06863">
    <property type="entry name" value="DUF1254"/>
    <property type="match status" value="1"/>
</dbReference>
<name>A0A1H8W6W8_9FIRM</name>
<evidence type="ECO:0000259" key="2">
    <source>
        <dbReference type="Pfam" id="PF06742"/>
    </source>
</evidence>
<gene>
    <name evidence="4" type="ORF">SAMN04490178_11470</name>
</gene>
<dbReference type="InterPro" id="IPR010679">
    <property type="entry name" value="DUF1254"/>
</dbReference>
<dbReference type="STRING" id="112903.SAMN04490178_11470"/>
<keyword evidence="1" id="KW-1133">Transmembrane helix</keyword>
<keyword evidence="1" id="KW-0812">Transmembrane</keyword>
<dbReference type="Proteomes" id="UP000198847">
    <property type="component" value="Unassembled WGS sequence"/>
</dbReference>
<reference evidence="4 5" key="1">
    <citation type="submission" date="2016-10" db="EMBL/GenBank/DDBJ databases">
        <authorList>
            <person name="de Groot N.N."/>
        </authorList>
    </citation>
    <scope>NUCLEOTIDE SEQUENCE [LARGE SCALE GENOMIC DNA]</scope>
    <source>
        <strain evidence="4 5">DSM 13305</strain>
    </source>
</reference>
<dbReference type="AlphaFoldDB" id="A0A1H8W6W8"/>
<dbReference type="InterPro" id="IPR010621">
    <property type="entry name" value="DUF1214"/>
</dbReference>
<accession>A0A1H8W6W8</accession>
<dbReference type="Pfam" id="PF06742">
    <property type="entry name" value="DUF1214"/>
    <property type="match status" value="1"/>
</dbReference>
<evidence type="ECO:0000259" key="3">
    <source>
        <dbReference type="Pfam" id="PF06863"/>
    </source>
</evidence>
<evidence type="ECO:0000313" key="5">
    <source>
        <dbReference type="Proteomes" id="UP000198847"/>
    </source>
</evidence>
<evidence type="ECO:0000256" key="1">
    <source>
        <dbReference type="SAM" id="Phobius"/>
    </source>
</evidence>
<dbReference type="PANTHER" id="PTHR36509">
    <property type="entry name" value="BLL3101 PROTEIN"/>
    <property type="match status" value="1"/>
</dbReference>
<protein>
    <submittedName>
        <fullName evidence="4">Uncharacterized conserved protein</fullName>
    </submittedName>
</protein>